<evidence type="ECO:0000313" key="1">
    <source>
        <dbReference type="EMBL" id="KAE8965871.1"/>
    </source>
</evidence>
<evidence type="ECO:0000313" key="2">
    <source>
        <dbReference type="Proteomes" id="UP000435112"/>
    </source>
</evidence>
<organism evidence="1 2">
    <name type="scientific">Phytophthora rubi</name>
    <dbReference type="NCBI Taxonomy" id="129364"/>
    <lineage>
        <taxon>Eukaryota</taxon>
        <taxon>Sar</taxon>
        <taxon>Stramenopiles</taxon>
        <taxon>Oomycota</taxon>
        <taxon>Peronosporomycetes</taxon>
        <taxon>Peronosporales</taxon>
        <taxon>Peronosporaceae</taxon>
        <taxon>Phytophthora</taxon>
    </lineage>
</organism>
<dbReference type="Proteomes" id="UP000435112">
    <property type="component" value="Unassembled WGS sequence"/>
</dbReference>
<comment type="caution">
    <text evidence="1">The sequence shown here is derived from an EMBL/GenBank/DDBJ whole genome shotgun (WGS) entry which is preliminary data.</text>
</comment>
<dbReference type="EMBL" id="QXFU01005056">
    <property type="protein sequence ID" value="KAE8965871.1"/>
    <property type="molecule type" value="Genomic_DNA"/>
</dbReference>
<dbReference type="AlphaFoldDB" id="A0A6A3H8Q6"/>
<protein>
    <submittedName>
        <fullName evidence="1">Uncharacterized protein</fullName>
    </submittedName>
</protein>
<accession>A0A6A3H8Q6</accession>
<reference evidence="1 2" key="1">
    <citation type="submission" date="2018-09" db="EMBL/GenBank/DDBJ databases">
        <title>Genomic investigation of the strawberry pathogen Phytophthora fragariae indicates pathogenicity is determined by transcriptional variation in three key races.</title>
        <authorList>
            <person name="Adams T.M."/>
            <person name="Armitage A.D."/>
            <person name="Sobczyk M.K."/>
            <person name="Bates H.J."/>
            <person name="Dunwell J.M."/>
            <person name="Nellist C.F."/>
            <person name="Harrison R.J."/>
        </authorList>
    </citation>
    <scope>NUCLEOTIDE SEQUENCE [LARGE SCALE GENOMIC DNA]</scope>
    <source>
        <strain evidence="1 2">SCRP324</strain>
    </source>
</reference>
<name>A0A6A3H8Q6_9STRA</name>
<sequence>MSGGGGCCPLLPFRGLVIVSCGVWIIREDIGGWSPCCLGLVGHLQHLVLIER</sequence>
<gene>
    <name evidence="1" type="ORF">PR002_g28544</name>
</gene>
<proteinExistence type="predicted"/>